<dbReference type="InterPro" id="IPR023631">
    <property type="entry name" value="Amidase_dom"/>
</dbReference>
<dbReference type="PROSITE" id="PS00571">
    <property type="entry name" value="AMIDASES"/>
    <property type="match status" value="1"/>
</dbReference>
<dbReference type="Pfam" id="PF01425">
    <property type="entry name" value="Amidase"/>
    <property type="match status" value="1"/>
</dbReference>
<feature type="active site" description="Charge relay system" evidence="8">
    <location>
        <position position="155"/>
    </location>
</feature>
<feature type="domain" description="Amidase" evidence="9">
    <location>
        <begin position="25"/>
        <end position="468"/>
    </location>
</feature>
<keyword evidence="3 8" id="KW-0547">Nucleotide-binding</keyword>
<dbReference type="NCBIfam" id="TIGR00132">
    <property type="entry name" value="gatA"/>
    <property type="match status" value="1"/>
</dbReference>
<sequence>MQSVIFESMKEQAKMLQDKKISCVELTKAYLDNIKSQDEVIGAYLHVAEESAIASANRVDEKRRKGEALHPLSGLPMAIKDNICTKGMPTTCASKMLEGYQSPFDATVVKLLKEADAVVLGKVNMDEFAMGASTENSYYKKTRNPVDTDRVPGGSSGGSAAAVAAHMATYTLGSDTGGSVRQPASFCGVVGLKPTYGRISRSGLIAFASSLDQIGPLGRSVEDVAAVYKMLAKHDEMDSTSGPDEALSIDALLGKSVKGMRVALPTAFFSEGIQIEVKEAVLHAAKVFESMGAIVEEVSLKAIDAALPAYYLISSAEASSNLARFDGVKYGYRTDDFQSIEELYKRTRGEGFGREVKRRILLGTYALSSGYYDAYYQKALKIRTMILREYTQLFERYDFVLSPVAPSTAFKFGEHGKSPVEMYLGDIYTVPVNIAGLPGLSINCGFDQNHMPIGLQLIGKAHDEATLLSAGFAFEQTKKLWRVER</sequence>
<dbReference type="InterPro" id="IPR004412">
    <property type="entry name" value="GatA"/>
</dbReference>
<evidence type="ECO:0000256" key="1">
    <source>
        <dbReference type="ARBA" id="ARBA00008069"/>
    </source>
</evidence>
<proteinExistence type="inferred from homology"/>
<organism evidence="10 11">
    <name type="scientific">Fusibacter bizertensis</name>
    <dbReference type="NCBI Taxonomy" id="1488331"/>
    <lineage>
        <taxon>Bacteria</taxon>
        <taxon>Bacillati</taxon>
        <taxon>Bacillota</taxon>
        <taxon>Clostridia</taxon>
        <taxon>Eubacteriales</taxon>
        <taxon>Eubacteriales Family XII. Incertae Sedis</taxon>
        <taxon>Fusibacter</taxon>
    </lineage>
</organism>
<dbReference type="PANTHER" id="PTHR11895:SF151">
    <property type="entry name" value="GLUTAMYL-TRNA(GLN) AMIDOTRANSFERASE SUBUNIT A"/>
    <property type="match status" value="1"/>
</dbReference>
<dbReference type="SUPFAM" id="SSF75304">
    <property type="entry name" value="Amidase signature (AS) enzymes"/>
    <property type="match status" value="1"/>
</dbReference>
<dbReference type="PANTHER" id="PTHR11895">
    <property type="entry name" value="TRANSAMIDASE"/>
    <property type="match status" value="1"/>
</dbReference>
<keyword evidence="5 8" id="KW-0648">Protein biosynthesis</keyword>
<dbReference type="EC" id="6.3.5.7" evidence="8"/>
<comment type="caution">
    <text evidence="10">The sequence shown here is derived from an EMBL/GenBank/DDBJ whole genome shotgun (WGS) entry which is preliminary data.</text>
</comment>
<dbReference type="InterPro" id="IPR036928">
    <property type="entry name" value="AS_sf"/>
</dbReference>
<evidence type="ECO:0000256" key="7">
    <source>
        <dbReference type="ARBA" id="ARBA00047407"/>
    </source>
</evidence>
<gene>
    <name evidence="8 10" type="primary">gatA</name>
    <name evidence="10" type="ORF">QE109_05715</name>
</gene>
<comment type="subunit">
    <text evidence="8">Heterotrimer of A, B and C subunits.</text>
</comment>
<evidence type="ECO:0000256" key="6">
    <source>
        <dbReference type="ARBA" id="ARBA00025295"/>
    </source>
</evidence>
<evidence type="ECO:0000259" key="9">
    <source>
        <dbReference type="Pfam" id="PF01425"/>
    </source>
</evidence>
<evidence type="ECO:0000313" key="11">
    <source>
        <dbReference type="Proteomes" id="UP001158045"/>
    </source>
</evidence>
<comment type="catalytic activity">
    <reaction evidence="7 8">
        <text>L-glutamyl-tRNA(Gln) + L-glutamine + ATP + H2O = L-glutaminyl-tRNA(Gln) + L-glutamate + ADP + phosphate + H(+)</text>
        <dbReference type="Rhea" id="RHEA:17521"/>
        <dbReference type="Rhea" id="RHEA-COMP:9681"/>
        <dbReference type="Rhea" id="RHEA-COMP:9684"/>
        <dbReference type="ChEBI" id="CHEBI:15377"/>
        <dbReference type="ChEBI" id="CHEBI:15378"/>
        <dbReference type="ChEBI" id="CHEBI:29985"/>
        <dbReference type="ChEBI" id="CHEBI:30616"/>
        <dbReference type="ChEBI" id="CHEBI:43474"/>
        <dbReference type="ChEBI" id="CHEBI:58359"/>
        <dbReference type="ChEBI" id="CHEBI:78520"/>
        <dbReference type="ChEBI" id="CHEBI:78521"/>
        <dbReference type="ChEBI" id="CHEBI:456216"/>
        <dbReference type="EC" id="6.3.5.7"/>
    </reaction>
</comment>
<dbReference type="InterPro" id="IPR020556">
    <property type="entry name" value="Amidase_CS"/>
</dbReference>
<evidence type="ECO:0000256" key="3">
    <source>
        <dbReference type="ARBA" id="ARBA00022741"/>
    </source>
</evidence>
<dbReference type="InterPro" id="IPR000120">
    <property type="entry name" value="Amidase"/>
</dbReference>
<evidence type="ECO:0000256" key="4">
    <source>
        <dbReference type="ARBA" id="ARBA00022840"/>
    </source>
</evidence>
<comment type="similarity">
    <text evidence="1 8">Belongs to the amidase family. GatA subfamily.</text>
</comment>
<comment type="function">
    <text evidence="6 8">Allows the formation of correctly charged Gln-tRNA(Gln) through the transamidation of misacylated Glu-tRNA(Gln) in organisms which lack glutaminyl-tRNA synthetase. The reaction takes place in the presence of glutamine and ATP through an activated gamma-phospho-Glu-tRNA(Gln).</text>
</comment>
<accession>A0ABT6NB42</accession>
<dbReference type="Proteomes" id="UP001158045">
    <property type="component" value="Unassembled WGS sequence"/>
</dbReference>
<dbReference type="RefSeq" id="WP_281093453.1">
    <property type="nucleotide sequence ID" value="NZ_JARYZI010000003.1"/>
</dbReference>
<protein>
    <recommendedName>
        <fullName evidence="8">Glutamyl-tRNA(Gln) amidotransferase subunit A</fullName>
        <shortName evidence="8">Glu-ADT subunit A</shortName>
        <ecNumber evidence="8">6.3.5.7</ecNumber>
    </recommendedName>
</protein>
<dbReference type="EMBL" id="JARYZI010000003">
    <property type="protein sequence ID" value="MDH8677633.1"/>
    <property type="molecule type" value="Genomic_DNA"/>
</dbReference>
<feature type="active site" description="Charge relay system" evidence="8">
    <location>
        <position position="80"/>
    </location>
</feature>
<evidence type="ECO:0000256" key="5">
    <source>
        <dbReference type="ARBA" id="ARBA00022917"/>
    </source>
</evidence>
<evidence type="ECO:0000256" key="8">
    <source>
        <dbReference type="HAMAP-Rule" id="MF_00120"/>
    </source>
</evidence>
<dbReference type="HAMAP" id="MF_00120">
    <property type="entry name" value="GatA"/>
    <property type="match status" value="1"/>
</dbReference>
<evidence type="ECO:0000256" key="2">
    <source>
        <dbReference type="ARBA" id="ARBA00022598"/>
    </source>
</evidence>
<keyword evidence="11" id="KW-1185">Reference proteome</keyword>
<evidence type="ECO:0000313" key="10">
    <source>
        <dbReference type="EMBL" id="MDH8677633.1"/>
    </source>
</evidence>
<reference evidence="10 11" key="1">
    <citation type="submission" date="2023-04" db="EMBL/GenBank/DDBJ databases">
        <title>Fusibacter bizertensis strain WBS, isolated from littoral bottom sediments of the Arctic seas - biochemical and genomic analysis.</title>
        <authorList>
            <person name="Brioukhanov A.L."/>
        </authorList>
    </citation>
    <scope>NUCLEOTIDE SEQUENCE [LARGE SCALE GENOMIC DNA]</scope>
    <source>
        <strain evidence="10 11">WBS</strain>
    </source>
</reference>
<feature type="active site" description="Acyl-ester intermediate" evidence="8">
    <location>
        <position position="179"/>
    </location>
</feature>
<name>A0ABT6NB42_9FIRM</name>
<dbReference type="Gene3D" id="3.90.1300.10">
    <property type="entry name" value="Amidase signature (AS) domain"/>
    <property type="match status" value="1"/>
</dbReference>
<keyword evidence="2 8" id="KW-0436">Ligase</keyword>
<keyword evidence="4 8" id="KW-0067">ATP-binding</keyword>